<dbReference type="WBParaSite" id="SSTP_0000984900.1">
    <property type="protein sequence ID" value="SSTP_0000984900.1"/>
    <property type="gene ID" value="SSTP_0000984900"/>
</dbReference>
<protein>
    <submittedName>
        <fullName evidence="1">CUB domain-containing protein</fullName>
    </submittedName>
</protein>
<organism evidence="1">
    <name type="scientific">Strongyloides stercoralis</name>
    <name type="common">Threadworm</name>
    <dbReference type="NCBI Taxonomy" id="6248"/>
    <lineage>
        <taxon>Eukaryota</taxon>
        <taxon>Metazoa</taxon>
        <taxon>Ecdysozoa</taxon>
        <taxon>Nematoda</taxon>
        <taxon>Chromadorea</taxon>
        <taxon>Rhabditida</taxon>
        <taxon>Tylenchina</taxon>
        <taxon>Panagrolaimomorpha</taxon>
        <taxon>Strongyloidoidea</taxon>
        <taxon>Strongyloididae</taxon>
        <taxon>Strongyloides</taxon>
    </lineage>
</organism>
<accession>A0A0K0EK57</accession>
<sequence>MHTTREILKEDFPYVTICFDVAIDYNTFDSFLIGKDYIETSFDNIFRNTIKYSSFRDSKLYIRYLKFTDYSNRRPVS</sequence>
<evidence type="ECO:0000313" key="1">
    <source>
        <dbReference type="WBParaSite" id="SSTP_0000984900.1"/>
    </source>
</evidence>
<reference evidence="1" key="1">
    <citation type="submission" date="2015-08" db="UniProtKB">
        <authorList>
            <consortium name="WormBaseParasite"/>
        </authorList>
    </citation>
    <scope>IDENTIFICATION</scope>
</reference>
<proteinExistence type="predicted"/>
<name>A0A0K0EK57_STRER</name>
<dbReference type="AlphaFoldDB" id="A0A0K0EK57"/>